<dbReference type="PANTHER" id="PTHR45790">
    <property type="entry name" value="SIROHEME SYNTHASE-RELATED"/>
    <property type="match status" value="1"/>
</dbReference>
<dbReference type="Proteomes" id="UP000194931">
    <property type="component" value="Unassembled WGS sequence"/>
</dbReference>
<dbReference type="SUPFAM" id="SSF53790">
    <property type="entry name" value="Tetrapyrrole methylase"/>
    <property type="match status" value="1"/>
</dbReference>
<evidence type="ECO:0000256" key="11">
    <source>
        <dbReference type="ARBA" id="ARBA00023268"/>
    </source>
</evidence>
<dbReference type="Gene3D" id="3.40.1010.10">
    <property type="entry name" value="Cobalt-precorrin-4 Transmethylase, Domain 1"/>
    <property type="match status" value="1"/>
</dbReference>
<dbReference type="PROSITE" id="PS00840">
    <property type="entry name" value="SUMT_2"/>
    <property type="match status" value="1"/>
</dbReference>
<evidence type="ECO:0000256" key="7">
    <source>
        <dbReference type="ARBA" id="ARBA00023002"/>
    </source>
</evidence>
<dbReference type="RefSeq" id="WP_086639109.1">
    <property type="nucleotide sequence ID" value="NZ_JOPJ01000010.1"/>
</dbReference>
<evidence type="ECO:0000313" key="20">
    <source>
        <dbReference type="EMBL" id="OUJ12733.1"/>
    </source>
</evidence>
<dbReference type="GO" id="GO:0004851">
    <property type="term" value="F:uroporphyrin-III C-methyltransferase activity"/>
    <property type="evidence" value="ECO:0007669"/>
    <property type="project" value="InterPro"/>
</dbReference>
<dbReference type="InterPro" id="IPR050161">
    <property type="entry name" value="Siro_Cobalamin_biosynth"/>
</dbReference>
<evidence type="ECO:0000313" key="21">
    <source>
        <dbReference type="Proteomes" id="UP000194931"/>
    </source>
</evidence>
<comment type="similarity">
    <text evidence="2 16">Belongs to the precorrin methyltransferase family.</text>
</comment>
<comment type="pathway">
    <text evidence="1">Porphyrin-containing compound metabolism; siroheme biosynthesis; sirohydrochlorin from precorrin-2: step 1/1.</text>
</comment>
<evidence type="ECO:0000256" key="12">
    <source>
        <dbReference type="ARBA" id="ARBA00025705"/>
    </source>
</evidence>
<dbReference type="InterPro" id="IPR006367">
    <property type="entry name" value="Sirohaem_synthase_N"/>
</dbReference>
<sequence length="468" mass="50427">MKASFERTSWFPIMLRLEGARVLVAGGGNVAANKVQLLVPTGALVDILAPTLSPELERLVTDGKARAIREDASVKTLTSLLPGCRMVYLATSNRALNAELSALCQSMNIPVCAVDDPEVSSFITPAMSTRGAVQIAVSTGGAAPVLARRLRAKIEEIMPAGLHRLAAFMQHSRTALRTQVPDSALRRRIWEHFLDGTGGPLAMSGDTQAAQLELDRIVREDQRRTGEVWLVGAGPGDPDLLTLAALRLMQDADSVLYDNLVGPDILNFVRRDAERVFVGKQTNNHTLPQDGINAELIRRARDGERVLRLKGGDPFIFGRGGEEIEALVDAGIPFRIIPGISAANGCAAYAGIPLTHRDCAQACLFITGHARADGTLNLAWETIALRSQTIVIYMGLTLIHQLCARLVEHGLPADWPAAVVERGTLPQQRVFCGTLSTLPQQVADNKVSSPALVIVGEVVRHRVISSPL</sequence>
<proteinExistence type="inferred from homology"/>
<evidence type="ECO:0000256" key="6">
    <source>
        <dbReference type="ARBA" id="ARBA00022691"/>
    </source>
</evidence>
<evidence type="ECO:0000256" key="2">
    <source>
        <dbReference type="ARBA" id="ARBA00005879"/>
    </source>
</evidence>
<evidence type="ECO:0000256" key="9">
    <source>
        <dbReference type="ARBA" id="ARBA00023239"/>
    </source>
</evidence>
<dbReference type="GO" id="GO:0009236">
    <property type="term" value="P:cobalamin biosynthetic process"/>
    <property type="evidence" value="ECO:0007669"/>
    <property type="project" value="UniProtKB-KW"/>
</dbReference>
<dbReference type="Pfam" id="PF14824">
    <property type="entry name" value="Sirohm_synth_M"/>
    <property type="match status" value="1"/>
</dbReference>
<dbReference type="OrthoDB" id="9815856at2"/>
<evidence type="ECO:0000259" key="19">
    <source>
        <dbReference type="Pfam" id="PF14824"/>
    </source>
</evidence>
<dbReference type="Gene3D" id="3.30.160.110">
    <property type="entry name" value="Siroheme synthase, domain 2"/>
    <property type="match status" value="1"/>
</dbReference>
<dbReference type="NCBIfam" id="TIGR01469">
    <property type="entry name" value="cobA_cysG_Cterm"/>
    <property type="match status" value="1"/>
</dbReference>
<comment type="pathway">
    <text evidence="14">Cofactor biosynthesis; adenosylcobalamin biosynthesis; precorrin-2 from uroporphyrinogen III: step 1/1.</text>
</comment>
<dbReference type="SUPFAM" id="SSF75615">
    <property type="entry name" value="Siroheme synthase middle domains-like"/>
    <property type="match status" value="1"/>
</dbReference>
<dbReference type="GO" id="GO:0019354">
    <property type="term" value="P:siroheme biosynthetic process"/>
    <property type="evidence" value="ECO:0007669"/>
    <property type="project" value="UniProtKB-UniPathway"/>
</dbReference>
<dbReference type="PANTHER" id="PTHR45790:SF1">
    <property type="entry name" value="SIROHEME SYNTHASE"/>
    <property type="match status" value="1"/>
</dbReference>
<keyword evidence="7" id="KW-0560">Oxidoreductase</keyword>
<dbReference type="GO" id="GO:0051266">
    <property type="term" value="F:sirohydrochlorin ferrochelatase activity"/>
    <property type="evidence" value="ECO:0007669"/>
    <property type="project" value="InterPro"/>
</dbReference>
<dbReference type="NCBIfam" id="NF007922">
    <property type="entry name" value="PRK10637.1"/>
    <property type="match status" value="1"/>
</dbReference>
<dbReference type="EMBL" id="JOPJ01000010">
    <property type="protein sequence ID" value="OUJ12733.1"/>
    <property type="molecule type" value="Genomic_DNA"/>
</dbReference>
<dbReference type="Pfam" id="PF00590">
    <property type="entry name" value="TP_methylase"/>
    <property type="match status" value="1"/>
</dbReference>
<feature type="domain" description="Tetrapyrrole methylase" evidence="17">
    <location>
        <begin position="228"/>
        <end position="438"/>
    </location>
</feature>
<dbReference type="InterPro" id="IPR028281">
    <property type="entry name" value="Sirohaem_synthase_central"/>
</dbReference>
<dbReference type="Pfam" id="PF13241">
    <property type="entry name" value="NAD_binding_7"/>
    <property type="match status" value="1"/>
</dbReference>
<keyword evidence="21" id="KW-1185">Reference proteome</keyword>
<dbReference type="eggNOG" id="COG0007">
    <property type="taxonomic scope" value="Bacteria"/>
</dbReference>
<dbReference type="SUPFAM" id="SSF51735">
    <property type="entry name" value="NAD(P)-binding Rossmann-fold domains"/>
    <property type="match status" value="1"/>
</dbReference>
<comment type="caution">
    <text evidence="20">The sequence shown here is derived from an EMBL/GenBank/DDBJ whole genome shotgun (WGS) entry which is preliminary data.</text>
</comment>
<dbReference type="PIRSF" id="PIRSF036426">
    <property type="entry name" value="Sirohaem_synth"/>
    <property type="match status" value="1"/>
</dbReference>
<feature type="active site" description="Proton acceptor" evidence="15">
    <location>
        <position position="258"/>
    </location>
</feature>
<dbReference type="InterPro" id="IPR012409">
    <property type="entry name" value="Sirohaem_synth"/>
</dbReference>
<dbReference type="FunFam" id="3.30.950.10:FF:000001">
    <property type="entry name" value="Siroheme synthase"/>
    <property type="match status" value="1"/>
</dbReference>
<dbReference type="InterPro" id="IPR000878">
    <property type="entry name" value="4pyrrol_Mease"/>
</dbReference>
<dbReference type="GO" id="GO:0043115">
    <property type="term" value="F:precorrin-2 dehydrogenase activity"/>
    <property type="evidence" value="ECO:0007669"/>
    <property type="project" value="UniProtKB-EC"/>
</dbReference>
<reference evidence="21" key="1">
    <citation type="submission" date="2014-06" db="EMBL/GenBank/DDBJ databases">
        <authorList>
            <person name="Winans N.J."/>
            <person name="Newell P.D."/>
            <person name="Douglas A.E."/>
        </authorList>
    </citation>
    <scope>NUCLEOTIDE SEQUENCE [LARGE SCALE GENOMIC DNA]</scope>
</reference>
<keyword evidence="8" id="KW-0520">NAD</keyword>
<feature type="domain" description="Siroheme synthase central" evidence="19">
    <location>
        <begin position="130"/>
        <end position="156"/>
    </location>
</feature>
<evidence type="ECO:0000256" key="3">
    <source>
        <dbReference type="ARBA" id="ARBA00022573"/>
    </source>
</evidence>
<feature type="domain" description="Sirohaem synthase dimerisation" evidence="18">
    <location>
        <begin position="162"/>
        <end position="216"/>
    </location>
</feature>
<evidence type="ECO:0000256" key="8">
    <source>
        <dbReference type="ARBA" id="ARBA00023027"/>
    </source>
</evidence>
<evidence type="ECO:0000256" key="4">
    <source>
        <dbReference type="ARBA" id="ARBA00022603"/>
    </source>
</evidence>
<comment type="catalytic activity">
    <reaction evidence="13">
        <text>precorrin-2 + NAD(+) = sirohydrochlorin + NADH + 2 H(+)</text>
        <dbReference type="Rhea" id="RHEA:15613"/>
        <dbReference type="ChEBI" id="CHEBI:15378"/>
        <dbReference type="ChEBI" id="CHEBI:57540"/>
        <dbReference type="ChEBI" id="CHEBI:57945"/>
        <dbReference type="ChEBI" id="CHEBI:58351"/>
        <dbReference type="ChEBI" id="CHEBI:58827"/>
        <dbReference type="EC" id="1.3.1.76"/>
    </reaction>
</comment>
<keyword evidence="9" id="KW-0456">Lyase</keyword>
<dbReference type="FunFam" id="3.40.1010.10:FF:000001">
    <property type="entry name" value="Siroheme synthase"/>
    <property type="match status" value="1"/>
</dbReference>
<dbReference type="InterPro" id="IPR036291">
    <property type="entry name" value="NAD(P)-bd_dom_sf"/>
</dbReference>
<dbReference type="Gene3D" id="3.40.50.720">
    <property type="entry name" value="NAD(P)-binding Rossmann-like Domain"/>
    <property type="match status" value="1"/>
</dbReference>
<evidence type="ECO:0000256" key="14">
    <source>
        <dbReference type="ARBA" id="ARBA00060548"/>
    </source>
</evidence>
<dbReference type="Pfam" id="PF10414">
    <property type="entry name" value="CysG_dimeriser"/>
    <property type="match status" value="1"/>
</dbReference>
<feature type="active site" description="Proton donor" evidence="15">
    <location>
        <position position="280"/>
    </location>
</feature>
<dbReference type="CDD" id="cd11642">
    <property type="entry name" value="SUMT"/>
    <property type="match status" value="1"/>
</dbReference>
<dbReference type="InterPro" id="IPR019478">
    <property type="entry name" value="Sirohaem_synthase_dimer_dom"/>
</dbReference>
<dbReference type="STRING" id="1236501.GCA_000613865_03007"/>
<keyword evidence="10" id="KW-0627">Porphyrin biosynthesis</keyword>
<dbReference type="InterPro" id="IPR035996">
    <property type="entry name" value="4pyrrol_Methylase_sf"/>
</dbReference>
<dbReference type="UniPathway" id="UPA00262">
    <property type="reaction ID" value="UER00211"/>
</dbReference>
<keyword evidence="3" id="KW-0169">Cobalamin biosynthesis</keyword>
<keyword evidence="11" id="KW-0511">Multifunctional enzyme</keyword>
<evidence type="ECO:0000256" key="10">
    <source>
        <dbReference type="ARBA" id="ARBA00023244"/>
    </source>
</evidence>
<keyword evidence="5 16" id="KW-0808">Transferase</keyword>
<dbReference type="GO" id="GO:0032259">
    <property type="term" value="P:methylation"/>
    <property type="evidence" value="ECO:0007669"/>
    <property type="project" value="UniProtKB-KW"/>
</dbReference>
<dbReference type="InterPro" id="IPR014777">
    <property type="entry name" value="4pyrrole_Mease_sub1"/>
</dbReference>
<dbReference type="InterPro" id="IPR014776">
    <property type="entry name" value="4pyrrole_Mease_sub2"/>
</dbReference>
<accession>A0A252BUY6</accession>
<evidence type="ECO:0000259" key="18">
    <source>
        <dbReference type="Pfam" id="PF10414"/>
    </source>
</evidence>
<evidence type="ECO:0000256" key="1">
    <source>
        <dbReference type="ARBA" id="ARBA00005010"/>
    </source>
</evidence>
<protein>
    <submittedName>
        <fullName evidence="20">Sirohydrochlorin ferrochelatase</fullName>
    </submittedName>
</protein>
<evidence type="ECO:0000256" key="15">
    <source>
        <dbReference type="PIRSR" id="PIRSR036426-1"/>
    </source>
</evidence>
<dbReference type="eggNOG" id="COG1648">
    <property type="taxonomic scope" value="Bacteria"/>
</dbReference>
<keyword evidence="4 16" id="KW-0489">Methyltransferase</keyword>
<evidence type="ECO:0000256" key="13">
    <source>
        <dbReference type="ARBA" id="ARBA00047561"/>
    </source>
</evidence>
<evidence type="ECO:0000259" key="17">
    <source>
        <dbReference type="Pfam" id="PF00590"/>
    </source>
</evidence>
<comment type="pathway">
    <text evidence="12">Porphyrin-containing compound metabolism; siroheme biosynthesis; precorrin-2 from uroporphyrinogen III: step 1/1.</text>
</comment>
<dbReference type="InterPro" id="IPR006366">
    <property type="entry name" value="CobA/CysG_C"/>
</dbReference>
<dbReference type="AlphaFoldDB" id="A0A252BUY6"/>
<dbReference type="Gene3D" id="3.30.950.10">
    <property type="entry name" value="Methyltransferase, Cobalt-precorrin-4 Transmethylase, Domain 2"/>
    <property type="match status" value="1"/>
</dbReference>
<name>A0A252BUY6_9PROT</name>
<dbReference type="Gene3D" id="1.10.8.210">
    <property type="entry name" value="Sirohaem synthase, dimerisation domain"/>
    <property type="match status" value="1"/>
</dbReference>
<organism evidence="20 21">
    <name type="scientific">Acetobacter okinawensis</name>
    <dbReference type="NCBI Taxonomy" id="1076594"/>
    <lineage>
        <taxon>Bacteria</taxon>
        <taxon>Pseudomonadati</taxon>
        <taxon>Pseudomonadota</taxon>
        <taxon>Alphaproteobacteria</taxon>
        <taxon>Acetobacterales</taxon>
        <taxon>Acetobacteraceae</taxon>
        <taxon>Acetobacter</taxon>
    </lineage>
</organism>
<dbReference type="InterPro" id="IPR037115">
    <property type="entry name" value="Sirohaem_synt_dimer_dom_sf"/>
</dbReference>
<keyword evidence="6" id="KW-0949">S-adenosyl-L-methionine</keyword>
<gene>
    <name evidence="20" type="ORF">HK26_01035</name>
</gene>
<evidence type="ECO:0000256" key="5">
    <source>
        <dbReference type="ARBA" id="ARBA00022679"/>
    </source>
</evidence>
<evidence type="ECO:0000256" key="16">
    <source>
        <dbReference type="RuleBase" id="RU003960"/>
    </source>
</evidence>
<dbReference type="GO" id="GO:0051287">
    <property type="term" value="F:NAD binding"/>
    <property type="evidence" value="ECO:0007669"/>
    <property type="project" value="InterPro"/>
</dbReference>
<dbReference type="NCBIfam" id="TIGR01470">
    <property type="entry name" value="cysG_Nterm"/>
    <property type="match status" value="1"/>
</dbReference>
<dbReference type="InterPro" id="IPR003043">
    <property type="entry name" value="Uropor_MeTrfase_CS"/>
</dbReference>
<dbReference type="NCBIfam" id="NF004790">
    <property type="entry name" value="PRK06136.1"/>
    <property type="match status" value="1"/>
</dbReference>